<reference evidence="2" key="1">
    <citation type="journal article" date="2015" name="Nature">
        <title>Complex archaea that bridge the gap between prokaryotes and eukaryotes.</title>
        <authorList>
            <person name="Spang A."/>
            <person name="Saw J.H."/>
            <person name="Jorgensen S.L."/>
            <person name="Zaremba-Niedzwiedzka K."/>
            <person name="Martijn J."/>
            <person name="Lind A.E."/>
            <person name="van Eijk R."/>
            <person name="Schleper C."/>
            <person name="Guy L."/>
            <person name="Ettema T.J."/>
        </authorList>
    </citation>
    <scope>NUCLEOTIDE SEQUENCE</scope>
</reference>
<name>A0A0F9QYI0_9ZZZZ</name>
<sequence length="220" mass="23312">MLTGPPGTGKTLIAQCVASEIGIPYIGISGSDLSAMFLGVAEMKVKSLKAKAKKWANQHGGCVVFIDEADAVMGSRGAVEGEESGGNQAGGGIFGGGTGVRSQLLTAMDGTKEPHIRTDIINFFYRLLGFEEMVDGVVFWLGATNRVSIIDPAFLRPGRMDSIIQMDAPDKGSRRKIIQGYVDQMTIDDTVDVERLTDDTQGVTPADVAGAIKRVSARTT</sequence>
<dbReference type="Gene3D" id="1.10.8.60">
    <property type="match status" value="1"/>
</dbReference>
<evidence type="ECO:0000259" key="1">
    <source>
        <dbReference type="SMART" id="SM00382"/>
    </source>
</evidence>
<dbReference type="PANTHER" id="PTHR23076">
    <property type="entry name" value="METALLOPROTEASE M41 FTSH"/>
    <property type="match status" value="1"/>
</dbReference>
<comment type="caution">
    <text evidence="2">The sequence shown here is derived from an EMBL/GenBank/DDBJ whole genome shotgun (WGS) entry which is preliminary data.</text>
</comment>
<dbReference type="GO" id="GO:0005886">
    <property type="term" value="C:plasma membrane"/>
    <property type="evidence" value="ECO:0007669"/>
    <property type="project" value="TreeGrafter"/>
</dbReference>
<dbReference type="SMART" id="SM00382">
    <property type="entry name" value="AAA"/>
    <property type="match status" value="1"/>
</dbReference>
<dbReference type="EMBL" id="LAZR01004265">
    <property type="protein sequence ID" value="KKN10213.1"/>
    <property type="molecule type" value="Genomic_DNA"/>
</dbReference>
<feature type="domain" description="AAA+ ATPase" evidence="1">
    <location>
        <begin position="1"/>
        <end position="170"/>
    </location>
</feature>
<feature type="non-terminal residue" evidence="2">
    <location>
        <position position="220"/>
    </location>
</feature>
<gene>
    <name evidence="2" type="ORF">LCGC14_1038950</name>
</gene>
<dbReference type="GO" id="GO:0005524">
    <property type="term" value="F:ATP binding"/>
    <property type="evidence" value="ECO:0007669"/>
    <property type="project" value="InterPro"/>
</dbReference>
<accession>A0A0F9QYI0</accession>
<dbReference type="GO" id="GO:0016887">
    <property type="term" value="F:ATP hydrolysis activity"/>
    <property type="evidence" value="ECO:0007669"/>
    <property type="project" value="InterPro"/>
</dbReference>
<dbReference type="InterPro" id="IPR027417">
    <property type="entry name" value="P-loop_NTPase"/>
</dbReference>
<dbReference type="GO" id="GO:0004176">
    <property type="term" value="F:ATP-dependent peptidase activity"/>
    <property type="evidence" value="ECO:0007669"/>
    <property type="project" value="TreeGrafter"/>
</dbReference>
<proteinExistence type="predicted"/>
<dbReference type="Gene3D" id="3.40.50.300">
    <property type="entry name" value="P-loop containing nucleotide triphosphate hydrolases"/>
    <property type="match status" value="1"/>
</dbReference>
<dbReference type="PANTHER" id="PTHR23076:SF97">
    <property type="entry name" value="ATP-DEPENDENT ZINC METALLOPROTEASE YME1L1"/>
    <property type="match status" value="1"/>
</dbReference>
<dbReference type="GO" id="GO:0030163">
    <property type="term" value="P:protein catabolic process"/>
    <property type="evidence" value="ECO:0007669"/>
    <property type="project" value="TreeGrafter"/>
</dbReference>
<dbReference type="SUPFAM" id="SSF52540">
    <property type="entry name" value="P-loop containing nucleoside triphosphate hydrolases"/>
    <property type="match status" value="1"/>
</dbReference>
<dbReference type="Pfam" id="PF00004">
    <property type="entry name" value="AAA"/>
    <property type="match status" value="1"/>
</dbReference>
<protein>
    <recommendedName>
        <fullName evidence="1">AAA+ ATPase domain-containing protein</fullName>
    </recommendedName>
</protein>
<dbReference type="GO" id="GO:0006508">
    <property type="term" value="P:proteolysis"/>
    <property type="evidence" value="ECO:0007669"/>
    <property type="project" value="TreeGrafter"/>
</dbReference>
<dbReference type="InterPro" id="IPR003593">
    <property type="entry name" value="AAA+_ATPase"/>
</dbReference>
<dbReference type="AlphaFoldDB" id="A0A0F9QYI0"/>
<evidence type="ECO:0000313" key="2">
    <source>
        <dbReference type="EMBL" id="KKN10213.1"/>
    </source>
</evidence>
<dbReference type="InterPro" id="IPR003959">
    <property type="entry name" value="ATPase_AAA_core"/>
</dbReference>
<organism evidence="2">
    <name type="scientific">marine sediment metagenome</name>
    <dbReference type="NCBI Taxonomy" id="412755"/>
    <lineage>
        <taxon>unclassified sequences</taxon>
        <taxon>metagenomes</taxon>
        <taxon>ecological metagenomes</taxon>
    </lineage>
</organism>